<gene>
    <name evidence="2" type="ordered locus">BCE33L0879</name>
</gene>
<evidence type="ECO:0000256" key="1">
    <source>
        <dbReference type="SAM" id="Phobius"/>
    </source>
</evidence>
<organism evidence="2 3">
    <name type="scientific">Bacillus cereus (strain ZK / E33L)</name>
    <dbReference type="NCBI Taxonomy" id="288681"/>
    <lineage>
        <taxon>Bacteria</taxon>
        <taxon>Bacillati</taxon>
        <taxon>Bacillota</taxon>
        <taxon>Bacilli</taxon>
        <taxon>Bacillales</taxon>
        <taxon>Bacillaceae</taxon>
        <taxon>Bacillus</taxon>
        <taxon>Bacillus cereus group</taxon>
    </lineage>
</organism>
<evidence type="ECO:0000313" key="3">
    <source>
        <dbReference type="Proteomes" id="UP000002612"/>
    </source>
</evidence>
<dbReference type="KEGG" id="bcz:BCE33L0879"/>
<keyword evidence="1" id="KW-1133">Transmembrane helix</keyword>
<dbReference type="Proteomes" id="UP000002612">
    <property type="component" value="Chromosome"/>
</dbReference>
<dbReference type="AlphaFoldDB" id="Q63F30"/>
<protein>
    <submittedName>
        <fullName evidence="2">Uncharacterized protein</fullName>
    </submittedName>
</protein>
<dbReference type="EMBL" id="CP000001">
    <property type="protein sequence ID" value="AAU19365.1"/>
    <property type="molecule type" value="Genomic_DNA"/>
</dbReference>
<sequence>MLLSLQVFRKILIIFGVIAVPLSLLALWFGADATFKEKMMLSLVFGIVMPLTGFIFYKITSLFLK</sequence>
<reference evidence="3" key="1">
    <citation type="journal article" date="2006" name="J. Bacteriol.">
        <title>Pathogenomic sequence analysis of Bacillus cereus and Bacillus thuringiensis isolates closely related to Bacillus anthracis.</title>
        <authorList>
            <person name="Han C.S."/>
            <person name="Xie G."/>
            <person name="Challacombe J.F."/>
            <person name="Altherr M.R."/>
            <person name="Bhotika S.S."/>
            <person name="Brown N."/>
            <person name="Bruce D."/>
            <person name="Campbell C.S."/>
            <person name="Campbell M.L."/>
            <person name="Chen J."/>
            <person name="Chertkov O."/>
            <person name="Cleland C."/>
            <person name="Dimitrijevic M."/>
            <person name="Doggett N.A."/>
            <person name="Fawcett J.J."/>
            <person name="Glavina T."/>
            <person name="Goodwin L.A."/>
            <person name="Green L.D."/>
            <person name="Hill K.K."/>
            <person name="Hitchcock P."/>
            <person name="Jackson P.J."/>
            <person name="Keim P."/>
            <person name="Kewalramani A.R."/>
            <person name="Longmire J."/>
            <person name="Lucas S."/>
            <person name="Malfatti S."/>
            <person name="McMurry K."/>
            <person name="Meincke L.J."/>
            <person name="Misra M."/>
            <person name="Moseman B.L."/>
            <person name="Mundt M."/>
            <person name="Munk A.C."/>
            <person name="Okinaka R.T."/>
            <person name="Parson-Quintana B."/>
            <person name="Reilly L.P."/>
            <person name="Richardson P."/>
            <person name="Robinson D.L."/>
            <person name="Rubin E."/>
            <person name="Saunders E."/>
            <person name="Tapia R."/>
            <person name="Tesmer J.G."/>
            <person name="Thayer N."/>
            <person name="Thompson L.S."/>
            <person name="Tice H."/>
            <person name="Ticknor L.O."/>
            <person name="Wills P.L."/>
            <person name="Brettin T.S."/>
            <person name="Gilna P."/>
        </authorList>
    </citation>
    <scope>NUCLEOTIDE SEQUENCE [LARGE SCALE GENOMIC DNA]</scope>
    <source>
        <strain evidence="3">ZK / E33L</strain>
    </source>
</reference>
<keyword evidence="1" id="KW-0472">Membrane</keyword>
<keyword evidence="1" id="KW-0812">Transmembrane</keyword>
<evidence type="ECO:0000313" key="2">
    <source>
        <dbReference type="EMBL" id="AAU19365.1"/>
    </source>
</evidence>
<name>Q63F30_BACCZ</name>
<feature type="transmembrane region" description="Helical" evidence="1">
    <location>
        <begin position="43"/>
        <end position="64"/>
    </location>
</feature>
<feature type="transmembrane region" description="Helical" evidence="1">
    <location>
        <begin position="12"/>
        <end position="31"/>
    </location>
</feature>
<accession>Q63F30</accession>
<proteinExistence type="predicted"/>